<dbReference type="EnsemblPlants" id="AET00901">
    <property type="protein sequence ID" value="AET00901"/>
    <property type="gene ID" value="MTR_5g097210"/>
</dbReference>
<organism evidence="2 5">
    <name type="scientific">Medicago truncatula</name>
    <name type="common">Barrel medic</name>
    <name type="synonym">Medicago tribuloides</name>
    <dbReference type="NCBI Taxonomy" id="3880"/>
    <lineage>
        <taxon>Eukaryota</taxon>
        <taxon>Viridiplantae</taxon>
        <taxon>Streptophyta</taxon>
        <taxon>Embryophyta</taxon>
        <taxon>Tracheophyta</taxon>
        <taxon>Spermatophyta</taxon>
        <taxon>Magnoliopsida</taxon>
        <taxon>eudicotyledons</taxon>
        <taxon>Gunneridae</taxon>
        <taxon>Pentapetalae</taxon>
        <taxon>rosids</taxon>
        <taxon>fabids</taxon>
        <taxon>Fabales</taxon>
        <taxon>Fabaceae</taxon>
        <taxon>Papilionoideae</taxon>
        <taxon>50 kb inversion clade</taxon>
        <taxon>NPAAA clade</taxon>
        <taxon>Hologalegina</taxon>
        <taxon>IRL clade</taxon>
        <taxon>Trifolieae</taxon>
        <taxon>Medicago</taxon>
    </lineage>
</organism>
<evidence type="ECO:0000313" key="3">
    <source>
        <dbReference type="EMBL" id="RHN58100.1"/>
    </source>
</evidence>
<protein>
    <submittedName>
        <fullName evidence="2">F-box protein interaction domain protein</fullName>
    </submittedName>
    <submittedName>
        <fullName evidence="3">Putative F-box domain-containing protein</fullName>
    </submittedName>
</protein>
<dbReference type="Proteomes" id="UP000265566">
    <property type="component" value="Chromosome 5"/>
</dbReference>
<sequence length="374" mass="43251">MKKKNPLFLPHDLIIQIRLMLPVNSLIRFKCVCKSWFSLISHNTEFANSNLELTSTTHTRRIMLILTPPPKTQSVDIELPLYASASMNNNFLCPQSYFDIGIKGSCRGFILLHCGACFYLWNPSIGHHKQIPLSPIDYIFNLYGFGYDHSTNDYLVVSISRDQIPYSDDVLSHLWLFLLRATVWKEIACTTHLPFYTNVSSLVRQVESFFNGAIHWLALRHDIYDHVIVAFHLTERKLLEILLPIDINYNSKGCGFWVFRGFLSLWILRDDNVDIWVMKEYKVHSSWTKILVLPIYDDIPYFCPLSYTKNGDIIGTDGGTGLVKYNDKGEFLEHNSYCEDAHGFRLAMYTESLLSLPNDKLTMTKLKKTSKQEE</sequence>
<reference evidence="4" key="3">
    <citation type="submission" date="2015-04" db="UniProtKB">
        <authorList>
            <consortium name="EnsemblPlants"/>
        </authorList>
    </citation>
    <scope>IDENTIFICATION</scope>
    <source>
        <strain evidence="4">cv. Jemalong A17</strain>
    </source>
</reference>
<dbReference type="InterPro" id="IPR052361">
    <property type="entry name" value="F-box_domain"/>
</dbReference>
<dbReference type="Pfam" id="PF08268">
    <property type="entry name" value="FBA_3"/>
    <property type="match status" value="1"/>
</dbReference>
<gene>
    <name evidence="4" type="primary">11419639</name>
    <name evidence="2" type="ordered locus">MTR_5g097210</name>
    <name evidence="3" type="ORF">MtrunA17_Chr5g0447471</name>
</gene>
<dbReference type="SUPFAM" id="SSF81383">
    <property type="entry name" value="F-box domain"/>
    <property type="match status" value="1"/>
</dbReference>
<dbReference type="EMBL" id="PSQE01000005">
    <property type="protein sequence ID" value="RHN58100.1"/>
    <property type="molecule type" value="Genomic_DNA"/>
</dbReference>
<dbReference type="InterPro" id="IPR017451">
    <property type="entry name" value="F-box-assoc_interact_dom"/>
</dbReference>
<dbReference type="PaxDb" id="3880-AET00901"/>
<dbReference type="NCBIfam" id="TIGR01640">
    <property type="entry name" value="F_box_assoc_1"/>
    <property type="match status" value="1"/>
</dbReference>
<dbReference type="InterPro" id="IPR036047">
    <property type="entry name" value="F-box-like_dom_sf"/>
</dbReference>
<name>G7KEM6_MEDTR</name>
<dbReference type="STRING" id="3880.G7KEM6"/>
<evidence type="ECO:0000313" key="5">
    <source>
        <dbReference type="Proteomes" id="UP000002051"/>
    </source>
</evidence>
<reference evidence="2 5" key="1">
    <citation type="journal article" date="2011" name="Nature">
        <title>The Medicago genome provides insight into the evolution of rhizobial symbioses.</title>
        <authorList>
            <person name="Young N.D."/>
            <person name="Debelle F."/>
            <person name="Oldroyd G.E."/>
            <person name="Geurts R."/>
            <person name="Cannon S.B."/>
            <person name="Udvardi M.K."/>
            <person name="Benedito V.A."/>
            <person name="Mayer K.F."/>
            <person name="Gouzy J."/>
            <person name="Schoof H."/>
            <person name="Van de Peer Y."/>
            <person name="Proost S."/>
            <person name="Cook D.R."/>
            <person name="Meyers B.C."/>
            <person name="Spannagl M."/>
            <person name="Cheung F."/>
            <person name="De Mita S."/>
            <person name="Krishnakumar V."/>
            <person name="Gundlach H."/>
            <person name="Zhou S."/>
            <person name="Mudge J."/>
            <person name="Bharti A.K."/>
            <person name="Murray J.D."/>
            <person name="Naoumkina M.A."/>
            <person name="Rosen B."/>
            <person name="Silverstein K.A."/>
            <person name="Tang H."/>
            <person name="Rombauts S."/>
            <person name="Zhao P.X."/>
            <person name="Zhou P."/>
            <person name="Barbe V."/>
            <person name="Bardou P."/>
            <person name="Bechner M."/>
            <person name="Bellec A."/>
            <person name="Berger A."/>
            <person name="Berges H."/>
            <person name="Bidwell S."/>
            <person name="Bisseling T."/>
            <person name="Choisne N."/>
            <person name="Couloux A."/>
            <person name="Denny R."/>
            <person name="Deshpande S."/>
            <person name="Dai X."/>
            <person name="Doyle J.J."/>
            <person name="Dudez A.M."/>
            <person name="Farmer A.D."/>
            <person name="Fouteau S."/>
            <person name="Franken C."/>
            <person name="Gibelin C."/>
            <person name="Gish J."/>
            <person name="Goldstein S."/>
            <person name="Gonzalez A.J."/>
            <person name="Green P.J."/>
            <person name="Hallab A."/>
            <person name="Hartog M."/>
            <person name="Hua A."/>
            <person name="Humphray S.J."/>
            <person name="Jeong D.H."/>
            <person name="Jing Y."/>
            <person name="Jocker A."/>
            <person name="Kenton S.M."/>
            <person name="Kim D.J."/>
            <person name="Klee K."/>
            <person name="Lai H."/>
            <person name="Lang C."/>
            <person name="Lin S."/>
            <person name="Macmil S.L."/>
            <person name="Magdelenat G."/>
            <person name="Matthews L."/>
            <person name="McCorrison J."/>
            <person name="Monaghan E.L."/>
            <person name="Mun J.H."/>
            <person name="Najar F.Z."/>
            <person name="Nicholson C."/>
            <person name="Noirot C."/>
            <person name="O'Bleness M."/>
            <person name="Paule C.R."/>
            <person name="Poulain J."/>
            <person name="Prion F."/>
            <person name="Qin B."/>
            <person name="Qu C."/>
            <person name="Retzel E.F."/>
            <person name="Riddle C."/>
            <person name="Sallet E."/>
            <person name="Samain S."/>
            <person name="Samson N."/>
            <person name="Sanders I."/>
            <person name="Saurat O."/>
            <person name="Scarpelli C."/>
            <person name="Schiex T."/>
            <person name="Segurens B."/>
            <person name="Severin A.J."/>
            <person name="Sherrier D.J."/>
            <person name="Shi R."/>
            <person name="Sims S."/>
            <person name="Singer S.R."/>
            <person name="Sinharoy S."/>
            <person name="Sterck L."/>
            <person name="Viollet A."/>
            <person name="Wang B.B."/>
            <person name="Wang K."/>
            <person name="Wang M."/>
            <person name="Wang X."/>
            <person name="Warfsmann J."/>
            <person name="Weissenbach J."/>
            <person name="White D.D."/>
            <person name="White J.D."/>
            <person name="Wiley G.B."/>
            <person name="Wincker P."/>
            <person name="Xing Y."/>
            <person name="Yang L."/>
            <person name="Yao Z."/>
            <person name="Ying F."/>
            <person name="Zhai J."/>
            <person name="Zhou L."/>
            <person name="Zuber A."/>
            <person name="Denarie J."/>
            <person name="Dixon R.A."/>
            <person name="May G.D."/>
            <person name="Schwartz D.C."/>
            <person name="Rogers J."/>
            <person name="Quetier F."/>
            <person name="Town C.D."/>
            <person name="Roe B.A."/>
        </authorList>
    </citation>
    <scope>NUCLEOTIDE SEQUENCE [LARGE SCALE GENOMIC DNA]</scope>
    <source>
        <strain evidence="2">A17</strain>
        <strain evidence="4 5">cv. Jemalong A17</strain>
    </source>
</reference>
<dbReference type="HOGENOM" id="CLU_027176_3_0_1"/>
<accession>G7KEM6</accession>
<dbReference type="EMBL" id="CM001221">
    <property type="protein sequence ID" value="AET00901.2"/>
    <property type="molecule type" value="Genomic_DNA"/>
</dbReference>
<dbReference type="Proteomes" id="UP000002051">
    <property type="component" value="Chromosome 5"/>
</dbReference>
<keyword evidence="5" id="KW-1185">Reference proteome</keyword>
<dbReference type="InterPro" id="IPR013187">
    <property type="entry name" value="F-box-assoc_dom_typ3"/>
</dbReference>
<dbReference type="Gene3D" id="1.20.1280.50">
    <property type="match status" value="1"/>
</dbReference>
<proteinExistence type="predicted"/>
<feature type="domain" description="F-box" evidence="1">
    <location>
        <begin position="9"/>
        <end position="49"/>
    </location>
</feature>
<dbReference type="PANTHER" id="PTHR31790">
    <property type="entry name" value="OS02G0783600 PROTEIN"/>
    <property type="match status" value="1"/>
</dbReference>
<dbReference type="Gramene" id="rna33709">
    <property type="protein sequence ID" value="RHN58100.1"/>
    <property type="gene ID" value="gene33709"/>
</dbReference>
<evidence type="ECO:0000313" key="2">
    <source>
        <dbReference type="EMBL" id="AET00901.2"/>
    </source>
</evidence>
<dbReference type="AlphaFoldDB" id="G7KEM6"/>
<accession>A0A0C3XV62</accession>
<reference evidence="3" key="4">
    <citation type="journal article" date="2018" name="Nat. Plants">
        <title>Whole-genome landscape of Medicago truncatula symbiotic genes.</title>
        <authorList>
            <person name="Pecrix Y."/>
            <person name="Gamas P."/>
            <person name="Carrere S."/>
        </authorList>
    </citation>
    <scope>NUCLEOTIDE SEQUENCE</scope>
    <source>
        <tissue evidence="3">Leaves</tissue>
    </source>
</reference>
<dbReference type="KEGG" id="mtr:11419639"/>
<reference evidence="2 5" key="2">
    <citation type="journal article" date="2014" name="BMC Genomics">
        <title>An improved genome release (version Mt4.0) for the model legume Medicago truncatula.</title>
        <authorList>
            <person name="Tang H."/>
            <person name="Krishnakumar V."/>
            <person name="Bidwell S."/>
            <person name="Rosen B."/>
            <person name="Chan A."/>
            <person name="Zhou S."/>
            <person name="Gentzbittel L."/>
            <person name="Childs K.L."/>
            <person name="Yandell M."/>
            <person name="Gundlach H."/>
            <person name="Mayer K.F."/>
            <person name="Schwartz D.C."/>
            <person name="Town C.D."/>
        </authorList>
    </citation>
    <scope>GENOME REANNOTATION</scope>
    <source>
        <strain evidence="4 5">cv. Jemalong A17</strain>
    </source>
</reference>
<dbReference type="PANTHER" id="PTHR31790:SF526">
    <property type="entry name" value="OS12G0618150 PROTEIN"/>
    <property type="match status" value="1"/>
</dbReference>
<dbReference type="OrthoDB" id="765391at2759"/>
<dbReference type="SMART" id="SM00256">
    <property type="entry name" value="FBOX"/>
    <property type="match status" value="1"/>
</dbReference>
<dbReference type="Pfam" id="PF12937">
    <property type="entry name" value="F-box-like"/>
    <property type="match status" value="1"/>
</dbReference>
<dbReference type="CDD" id="cd22157">
    <property type="entry name" value="F-box_AtFBW1-like"/>
    <property type="match status" value="1"/>
</dbReference>
<evidence type="ECO:0000313" key="4">
    <source>
        <dbReference type="EnsemblPlants" id="AET00901"/>
    </source>
</evidence>
<dbReference type="InterPro" id="IPR001810">
    <property type="entry name" value="F-box_dom"/>
</dbReference>
<evidence type="ECO:0000259" key="1">
    <source>
        <dbReference type="SMART" id="SM00256"/>
    </source>
</evidence>